<accession>A0A318ZQN9</accession>
<dbReference type="RefSeq" id="XP_025428400.1">
    <property type="nucleotide sequence ID" value="XM_025570511.1"/>
</dbReference>
<dbReference type="OrthoDB" id="4447011at2759"/>
<protein>
    <submittedName>
        <fullName evidence="2">Uncharacterized protein</fullName>
    </submittedName>
</protein>
<dbReference type="GeneID" id="37071739"/>
<dbReference type="AlphaFoldDB" id="A0A318ZQN9"/>
<name>A0A318ZQN9_9EURO</name>
<evidence type="ECO:0000313" key="2">
    <source>
        <dbReference type="EMBL" id="PYH42418.1"/>
    </source>
</evidence>
<organism evidence="2 3">
    <name type="scientific">Aspergillus saccharolyticus JOP 1030-1</name>
    <dbReference type="NCBI Taxonomy" id="1450539"/>
    <lineage>
        <taxon>Eukaryota</taxon>
        <taxon>Fungi</taxon>
        <taxon>Dikarya</taxon>
        <taxon>Ascomycota</taxon>
        <taxon>Pezizomycotina</taxon>
        <taxon>Eurotiomycetes</taxon>
        <taxon>Eurotiomycetidae</taxon>
        <taxon>Eurotiales</taxon>
        <taxon>Aspergillaceae</taxon>
        <taxon>Aspergillus</taxon>
        <taxon>Aspergillus subgen. Circumdati</taxon>
    </lineage>
</organism>
<proteinExistence type="predicted"/>
<evidence type="ECO:0000313" key="3">
    <source>
        <dbReference type="Proteomes" id="UP000248349"/>
    </source>
</evidence>
<gene>
    <name evidence="2" type="ORF">BP01DRAFT_135352</name>
</gene>
<sequence>MSGSLFMGKQGQLPSPTSAHKGRFPPTRSAQGCRPSGHCTNPSSAQMKFTLPAFLFLAAVVAAESVLDYSDGIPLCCSNTDKIEEAGDDVIQQVTSAFVGAGGGAWDLGDRVAGECVPAFPTDWSYERANCTDGLKPVYCKKHAHWTLTLNGTSVSRNVHGQCHL</sequence>
<keyword evidence="3" id="KW-1185">Reference proteome</keyword>
<dbReference type="Proteomes" id="UP000248349">
    <property type="component" value="Unassembled WGS sequence"/>
</dbReference>
<evidence type="ECO:0000256" key="1">
    <source>
        <dbReference type="SAM" id="MobiDB-lite"/>
    </source>
</evidence>
<dbReference type="EMBL" id="KZ821252">
    <property type="protein sequence ID" value="PYH42418.1"/>
    <property type="molecule type" value="Genomic_DNA"/>
</dbReference>
<feature type="region of interest" description="Disordered" evidence="1">
    <location>
        <begin position="1"/>
        <end position="39"/>
    </location>
</feature>
<reference evidence="2 3" key="1">
    <citation type="submission" date="2016-12" db="EMBL/GenBank/DDBJ databases">
        <title>The genomes of Aspergillus section Nigri reveals drivers in fungal speciation.</title>
        <authorList>
            <consortium name="DOE Joint Genome Institute"/>
            <person name="Vesth T.C."/>
            <person name="Nybo J."/>
            <person name="Theobald S."/>
            <person name="Brandl J."/>
            <person name="Frisvad J.C."/>
            <person name="Nielsen K.F."/>
            <person name="Lyhne E.K."/>
            <person name="Kogle M.E."/>
            <person name="Kuo A."/>
            <person name="Riley R."/>
            <person name="Clum A."/>
            <person name="Nolan M."/>
            <person name="Lipzen A."/>
            <person name="Salamov A."/>
            <person name="Henrissat B."/>
            <person name="Wiebenga A."/>
            <person name="De Vries R.P."/>
            <person name="Grigoriev I.V."/>
            <person name="Mortensen U.H."/>
            <person name="Andersen M.R."/>
            <person name="Baker S.E."/>
        </authorList>
    </citation>
    <scope>NUCLEOTIDE SEQUENCE [LARGE SCALE GENOMIC DNA]</scope>
    <source>
        <strain evidence="2 3">JOP 1030-1</strain>
    </source>
</reference>